<accession>A0A1I6GTL2</accession>
<name>A0A1I6GTL2_9FLAO</name>
<dbReference type="AlphaFoldDB" id="A0A1I6GTL2"/>
<evidence type="ECO:0000313" key="3">
    <source>
        <dbReference type="Proteomes" id="UP000199534"/>
    </source>
</evidence>
<proteinExistence type="predicted"/>
<gene>
    <name evidence="2" type="ORF">SAMN04490243_1716</name>
</gene>
<dbReference type="STRING" id="400055.SAMN04490243_1716"/>
<evidence type="ECO:0000313" key="2">
    <source>
        <dbReference type="EMBL" id="SFR45575.1"/>
    </source>
</evidence>
<feature type="chain" id="PRO_5011584515" description="YD repeat-containing protein" evidence="1">
    <location>
        <begin position="23"/>
        <end position="317"/>
    </location>
</feature>
<protein>
    <recommendedName>
        <fullName evidence="4">YD repeat-containing protein</fullName>
    </recommendedName>
</protein>
<feature type="signal peptide" evidence="1">
    <location>
        <begin position="1"/>
        <end position="22"/>
    </location>
</feature>
<dbReference type="OrthoDB" id="1414892at2"/>
<reference evidence="2 3" key="1">
    <citation type="submission" date="2016-10" db="EMBL/GenBank/DDBJ databases">
        <authorList>
            <person name="de Groot N.N."/>
        </authorList>
    </citation>
    <scope>NUCLEOTIDE SEQUENCE [LARGE SCALE GENOMIC DNA]</scope>
    <source>
        <strain evidence="2 3">DSM 21019</strain>
    </source>
</reference>
<evidence type="ECO:0008006" key="4">
    <source>
        <dbReference type="Google" id="ProtNLM"/>
    </source>
</evidence>
<keyword evidence="3" id="KW-1185">Reference proteome</keyword>
<dbReference type="EMBL" id="FOYQ01000002">
    <property type="protein sequence ID" value="SFR45575.1"/>
    <property type="molecule type" value="Genomic_DNA"/>
</dbReference>
<dbReference type="Proteomes" id="UP000199534">
    <property type="component" value="Unassembled WGS sequence"/>
</dbReference>
<evidence type="ECO:0000256" key="1">
    <source>
        <dbReference type="SAM" id="SignalP"/>
    </source>
</evidence>
<dbReference type="RefSeq" id="WP_092982201.1">
    <property type="nucleotide sequence ID" value="NZ_FOYQ01000002.1"/>
</dbReference>
<organism evidence="2 3">
    <name type="scientific">Robiginitalea myxolifaciens</name>
    <dbReference type="NCBI Taxonomy" id="400055"/>
    <lineage>
        <taxon>Bacteria</taxon>
        <taxon>Pseudomonadati</taxon>
        <taxon>Bacteroidota</taxon>
        <taxon>Flavobacteriia</taxon>
        <taxon>Flavobacteriales</taxon>
        <taxon>Flavobacteriaceae</taxon>
        <taxon>Robiginitalea</taxon>
    </lineage>
</organism>
<keyword evidence="1" id="KW-0732">Signal</keyword>
<sequence length="317" mass="36735">MKQFSSCLILLLTFLFLQGLHAQEPERFTLKDFQLRGPVKTCVVKANYGEETFEFDEEGRLTRSVTRFNEQDYDITIYKYDAGRLTERRDEVYREGRFDAQTSMAHIYKADSTRSAISEVILSYDQSYQEQKESFFDSEGKIIRKVRTDYDGTDEVLVEYSQYKDELTATYTRNGNMIKTVRSSSRKGNQGTISVELVKEFEGGQPVKAVETWRDQDNNTLKETHFEYLIEEESFKPVSQTTYTYDSEGFPESVVKKSLREADKDDEPVIQEFIYQMDGNKIGNWVRKVTTPENSIIVRSITYYSGESGTADESGNR</sequence>